<protein>
    <submittedName>
        <fullName evidence="1">Uncharacterized protein</fullName>
    </submittedName>
</protein>
<evidence type="ECO:0000313" key="2">
    <source>
        <dbReference type="Proteomes" id="UP000580250"/>
    </source>
</evidence>
<dbReference type="EMBL" id="CAJEWN010000038">
    <property type="protein sequence ID" value="CAD2146885.1"/>
    <property type="molecule type" value="Genomic_DNA"/>
</dbReference>
<sequence>MNILVKKGLKRRKINMEMRDMKQPEEKLIKEIVVNTIKRMEEKFISKLRVIIDTMITEKEMDIKQVLNNIQVFIKIKIKIILLLLLPQNKLKIKKNI</sequence>
<organism evidence="1 2">
    <name type="scientific">Meloidogyne enterolobii</name>
    <name type="common">Root-knot nematode worm</name>
    <name type="synonym">Meloidogyne mayaguensis</name>
    <dbReference type="NCBI Taxonomy" id="390850"/>
    <lineage>
        <taxon>Eukaryota</taxon>
        <taxon>Metazoa</taxon>
        <taxon>Ecdysozoa</taxon>
        <taxon>Nematoda</taxon>
        <taxon>Chromadorea</taxon>
        <taxon>Rhabditida</taxon>
        <taxon>Tylenchina</taxon>
        <taxon>Tylenchomorpha</taxon>
        <taxon>Tylenchoidea</taxon>
        <taxon>Meloidogynidae</taxon>
        <taxon>Meloidogyninae</taxon>
        <taxon>Meloidogyne</taxon>
    </lineage>
</organism>
<name>A0A6V7U6E6_MELEN</name>
<dbReference type="AlphaFoldDB" id="A0A6V7U6E6"/>
<proteinExistence type="predicted"/>
<reference evidence="1 2" key="1">
    <citation type="submission" date="2020-08" db="EMBL/GenBank/DDBJ databases">
        <authorList>
            <person name="Koutsovoulos G."/>
            <person name="Danchin GJ E."/>
        </authorList>
    </citation>
    <scope>NUCLEOTIDE SEQUENCE [LARGE SCALE GENOMIC DNA]</scope>
</reference>
<gene>
    <name evidence="1" type="ORF">MENT_LOCUS8776</name>
</gene>
<evidence type="ECO:0000313" key="1">
    <source>
        <dbReference type="EMBL" id="CAD2146885.1"/>
    </source>
</evidence>
<dbReference type="Proteomes" id="UP000580250">
    <property type="component" value="Unassembled WGS sequence"/>
</dbReference>
<accession>A0A6V7U6E6</accession>
<comment type="caution">
    <text evidence="1">The sequence shown here is derived from an EMBL/GenBank/DDBJ whole genome shotgun (WGS) entry which is preliminary data.</text>
</comment>